<accession>A0A2Z6NUK0</accession>
<sequence>MKRNRWFDVQKLRITASQLPIRYVELLEIGNPPQNQIEVPYLIGTEQSLSG</sequence>
<dbReference type="EMBL" id="DF974354">
    <property type="protein sequence ID" value="GAU47861.1"/>
    <property type="molecule type" value="Genomic_DNA"/>
</dbReference>
<protein>
    <submittedName>
        <fullName evidence="1">Uncharacterized protein</fullName>
    </submittedName>
</protein>
<name>A0A2Z6NUK0_TRISU</name>
<evidence type="ECO:0000313" key="1">
    <source>
        <dbReference type="EMBL" id="GAU47861.1"/>
    </source>
</evidence>
<dbReference type="Proteomes" id="UP000242715">
    <property type="component" value="Unassembled WGS sequence"/>
</dbReference>
<organism evidence="1 2">
    <name type="scientific">Trifolium subterraneum</name>
    <name type="common">Subterranean clover</name>
    <dbReference type="NCBI Taxonomy" id="3900"/>
    <lineage>
        <taxon>Eukaryota</taxon>
        <taxon>Viridiplantae</taxon>
        <taxon>Streptophyta</taxon>
        <taxon>Embryophyta</taxon>
        <taxon>Tracheophyta</taxon>
        <taxon>Spermatophyta</taxon>
        <taxon>Magnoliopsida</taxon>
        <taxon>eudicotyledons</taxon>
        <taxon>Gunneridae</taxon>
        <taxon>Pentapetalae</taxon>
        <taxon>rosids</taxon>
        <taxon>fabids</taxon>
        <taxon>Fabales</taxon>
        <taxon>Fabaceae</taxon>
        <taxon>Papilionoideae</taxon>
        <taxon>50 kb inversion clade</taxon>
        <taxon>NPAAA clade</taxon>
        <taxon>Hologalegina</taxon>
        <taxon>IRL clade</taxon>
        <taxon>Trifolieae</taxon>
        <taxon>Trifolium</taxon>
    </lineage>
</organism>
<dbReference type="AlphaFoldDB" id="A0A2Z6NUK0"/>
<reference evidence="2" key="1">
    <citation type="journal article" date="2017" name="Front. Plant Sci.">
        <title>Climate Clever Clovers: New Paradigm to Reduce the Environmental Footprint of Ruminants by Breeding Low Methanogenic Forages Utilizing Haplotype Variation.</title>
        <authorList>
            <person name="Kaur P."/>
            <person name="Appels R."/>
            <person name="Bayer P.E."/>
            <person name="Keeble-Gagnere G."/>
            <person name="Wang J."/>
            <person name="Hirakawa H."/>
            <person name="Shirasawa K."/>
            <person name="Vercoe P."/>
            <person name="Stefanova K."/>
            <person name="Durmic Z."/>
            <person name="Nichols P."/>
            <person name="Revell C."/>
            <person name="Isobe S.N."/>
            <person name="Edwards D."/>
            <person name="Erskine W."/>
        </authorList>
    </citation>
    <scope>NUCLEOTIDE SEQUENCE [LARGE SCALE GENOMIC DNA]</scope>
    <source>
        <strain evidence="2">cv. Daliak</strain>
    </source>
</reference>
<evidence type="ECO:0000313" key="2">
    <source>
        <dbReference type="Proteomes" id="UP000242715"/>
    </source>
</evidence>
<proteinExistence type="predicted"/>
<gene>
    <name evidence="1" type="ORF">TSUD_243860</name>
</gene>
<keyword evidence="2" id="KW-1185">Reference proteome</keyword>